<dbReference type="SUPFAM" id="SSF81606">
    <property type="entry name" value="PP2C-like"/>
    <property type="match status" value="1"/>
</dbReference>
<dbReference type="InterPro" id="IPR036457">
    <property type="entry name" value="PPM-type-like_dom_sf"/>
</dbReference>
<reference evidence="4" key="1">
    <citation type="submission" date="2017-10" db="EMBL/GenBank/DDBJ databases">
        <authorList>
            <person name="Kravchenko I.K."/>
            <person name="Grouzdev D.S."/>
        </authorList>
    </citation>
    <scope>NUCLEOTIDE SEQUENCE [LARGE SCALE GENOMIC DNA]</scope>
    <source>
        <strain evidence="4">B2</strain>
    </source>
</reference>
<dbReference type="EMBL" id="PDKW01000039">
    <property type="protein sequence ID" value="PGH58054.1"/>
    <property type="molecule type" value="Genomic_DNA"/>
</dbReference>
<dbReference type="SMART" id="SM00332">
    <property type="entry name" value="PP2Cc"/>
    <property type="match status" value="1"/>
</dbReference>
<dbReference type="InterPro" id="IPR001932">
    <property type="entry name" value="PPM-type_phosphatase-like_dom"/>
</dbReference>
<sequence length="296" mass="30633">MTAYGRTTRLGPLTVRSAAATHVGRVRKLNEDSLLDRSEIGLWAVADGMGGHQRGEYASAAIVQALEAIAAPDGAPALMAAVKGGLEAVNGQLRLQGQRSGGPIASTVVCLLLSGWSFACVWAGDSRLYLLRDGRIFRVSHDHSVVQELVDAGALHPDETASHPRGNEVTRAVGAFDELGLDMRQGRAQPGDLFLLCSDGLTKLVADQELATLLAAPDLPGTDLAAAVDRLIATALERGGSDNVTVVAVSCQAAPGTDDVDTLVLKKRPTAIEGSHAAAPMAAYPGSGGNADESVQ</sequence>
<evidence type="ECO:0000313" key="3">
    <source>
        <dbReference type="EMBL" id="PGH58054.1"/>
    </source>
</evidence>
<dbReference type="CDD" id="cd00143">
    <property type="entry name" value="PP2Cc"/>
    <property type="match status" value="1"/>
</dbReference>
<organism evidence="3 4">
    <name type="scientific">Azospirillum palustre</name>
    <dbReference type="NCBI Taxonomy" id="2044885"/>
    <lineage>
        <taxon>Bacteria</taxon>
        <taxon>Pseudomonadati</taxon>
        <taxon>Pseudomonadota</taxon>
        <taxon>Alphaproteobacteria</taxon>
        <taxon>Rhodospirillales</taxon>
        <taxon>Azospirillaceae</taxon>
        <taxon>Azospirillum</taxon>
    </lineage>
</organism>
<feature type="region of interest" description="Disordered" evidence="1">
    <location>
        <begin position="276"/>
        <end position="296"/>
    </location>
</feature>
<accession>A0A2B8B9R7</accession>
<dbReference type="OrthoDB" id="9801841at2"/>
<gene>
    <name evidence="3" type="ORF">CRT60_08855</name>
</gene>
<dbReference type="PROSITE" id="PS51746">
    <property type="entry name" value="PPM_2"/>
    <property type="match status" value="1"/>
</dbReference>
<dbReference type="GO" id="GO:0004722">
    <property type="term" value="F:protein serine/threonine phosphatase activity"/>
    <property type="evidence" value="ECO:0007669"/>
    <property type="project" value="InterPro"/>
</dbReference>
<dbReference type="RefSeq" id="WP_098736039.1">
    <property type="nucleotide sequence ID" value="NZ_PDKW01000039.1"/>
</dbReference>
<proteinExistence type="predicted"/>
<dbReference type="PANTHER" id="PTHR47992">
    <property type="entry name" value="PROTEIN PHOSPHATASE"/>
    <property type="match status" value="1"/>
</dbReference>
<dbReference type="InterPro" id="IPR015655">
    <property type="entry name" value="PP2C"/>
</dbReference>
<dbReference type="SMART" id="SM00331">
    <property type="entry name" value="PP2C_SIG"/>
    <property type="match status" value="1"/>
</dbReference>
<dbReference type="Gene3D" id="3.60.40.10">
    <property type="entry name" value="PPM-type phosphatase domain"/>
    <property type="match status" value="1"/>
</dbReference>
<dbReference type="AlphaFoldDB" id="A0A2B8B9R7"/>
<dbReference type="Proteomes" id="UP000225379">
    <property type="component" value="Unassembled WGS sequence"/>
</dbReference>
<comment type="caution">
    <text evidence="3">The sequence shown here is derived from an EMBL/GenBank/DDBJ whole genome shotgun (WGS) entry which is preliminary data.</text>
</comment>
<feature type="domain" description="PPM-type phosphatase" evidence="2">
    <location>
        <begin position="16"/>
        <end position="251"/>
    </location>
</feature>
<dbReference type="Pfam" id="PF13672">
    <property type="entry name" value="PP2C_2"/>
    <property type="match status" value="1"/>
</dbReference>
<protein>
    <submittedName>
        <fullName evidence="3">Serine/threonine protein phosphatase</fullName>
    </submittedName>
</protein>
<name>A0A2B8B9R7_9PROT</name>
<evidence type="ECO:0000313" key="4">
    <source>
        <dbReference type="Proteomes" id="UP000225379"/>
    </source>
</evidence>
<keyword evidence="4" id="KW-1185">Reference proteome</keyword>
<evidence type="ECO:0000256" key="1">
    <source>
        <dbReference type="SAM" id="MobiDB-lite"/>
    </source>
</evidence>
<evidence type="ECO:0000259" key="2">
    <source>
        <dbReference type="PROSITE" id="PS51746"/>
    </source>
</evidence>